<name>A0A8G2F3V1_9BACT</name>
<dbReference type="SUPFAM" id="SSF56935">
    <property type="entry name" value="Porins"/>
    <property type="match status" value="1"/>
</dbReference>
<keyword evidence="2" id="KW-1185">Reference proteome</keyword>
<evidence type="ECO:0000313" key="2">
    <source>
        <dbReference type="Proteomes" id="UP000236725"/>
    </source>
</evidence>
<dbReference type="AlphaFoldDB" id="A0A8G2F3V1"/>
<protein>
    <submittedName>
        <fullName evidence="1">Uncharacterized protein</fullName>
    </submittedName>
</protein>
<dbReference type="RefSeq" id="WP_103982854.1">
    <property type="nucleotide sequence ID" value="NZ_FNVS01000005.1"/>
</dbReference>
<sequence length="270" mass="29996">MKLIAFCLLCLVIFYTRVGAVNNLRLSDIRSMGMGGNEVTQSSLLNPSLIALQSNRKLQINYFNRYSLKELQTVNGSFQCPNPILPIGVDIFSFGYDAYRESMFRLSGSKLLGDKWSLGISVQYAILQTELCEENISRLSTDIGSTFHPVDNLLVGMLITNLPSVSIKNNTTEIKDFTFYLIQIGFQWKIINNMLIAGSIGTNNEHTVICNAGIEYTVFDAFFVRAGIRSDPVLPSLGVGYNLYHFIIDVAALYHPELGISTGIGLSFSF</sequence>
<dbReference type="EMBL" id="FNVS01000005">
    <property type="protein sequence ID" value="SEF71342.1"/>
    <property type="molecule type" value="Genomic_DNA"/>
</dbReference>
<reference evidence="1 2" key="1">
    <citation type="submission" date="2016-10" db="EMBL/GenBank/DDBJ databases">
        <authorList>
            <person name="Varghese N."/>
            <person name="Submissions S."/>
        </authorList>
    </citation>
    <scope>NUCLEOTIDE SEQUENCE [LARGE SCALE GENOMIC DNA]</scope>
    <source>
        <strain evidence="1 2">DSM 29073</strain>
    </source>
</reference>
<evidence type="ECO:0000313" key="1">
    <source>
        <dbReference type="EMBL" id="SEF71342.1"/>
    </source>
</evidence>
<organism evidence="1 2">
    <name type="scientific">Parabacteroides chinchillae</name>
    <dbReference type="NCBI Taxonomy" id="871327"/>
    <lineage>
        <taxon>Bacteria</taxon>
        <taxon>Pseudomonadati</taxon>
        <taxon>Bacteroidota</taxon>
        <taxon>Bacteroidia</taxon>
        <taxon>Bacteroidales</taxon>
        <taxon>Tannerellaceae</taxon>
        <taxon>Parabacteroides</taxon>
    </lineage>
</organism>
<dbReference type="Proteomes" id="UP000236725">
    <property type="component" value="Unassembled WGS sequence"/>
</dbReference>
<gene>
    <name evidence="1" type="ORF">SAMN05444001_10590</name>
</gene>
<accession>A0A8G2F3V1</accession>
<comment type="caution">
    <text evidence="1">The sequence shown here is derived from an EMBL/GenBank/DDBJ whole genome shotgun (WGS) entry which is preliminary data.</text>
</comment>
<proteinExistence type="predicted"/>